<organism evidence="1 2">
    <name type="scientific">Arachis hypogaea</name>
    <name type="common">Peanut</name>
    <dbReference type="NCBI Taxonomy" id="3818"/>
    <lineage>
        <taxon>Eukaryota</taxon>
        <taxon>Viridiplantae</taxon>
        <taxon>Streptophyta</taxon>
        <taxon>Embryophyta</taxon>
        <taxon>Tracheophyta</taxon>
        <taxon>Spermatophyta</taxon>
        <taxon>Magnoliopsida</taxon>
        <taxon>eudicotyledons</taxon>
        <taxon>Gunneridae</taxon>
        <taxon>Pentapetalae</taxon>
        <taxon>rosids</taxon>
        <taxon>fabids</taxon>
        <taxon>Fabales</taxon>
        <taxon>Fabaceae</taxon>
        <taxon>Papilionoideae</taxon>
        <taxon>50 kb inversion clade</taxon>
        <taxon>dalbergioids sensu lato</taxon>
        <taxon>Dalbergieae</taxon>
        <taxon>Pterocarpus clade</taxon>
        <taxon>Arachis</taxon>
    </lineage>
</organism>
<dbReference type="AlphaFoldDB" id="A0A445CQV5"/>
<accession>A0A445CQV5</accession>
<keyword evidence="2" id="KW-1185">Reference proteome</keyword>
<proteinExistence type="predicted"/>
<dbReference type="EMBL" id="SDMP01000006">
    <property type="protein sequence ID" value="RYR53326.1"/>
    <property type="molecule type" value="Genomic_DNA"/>
</dbReference>
<protein>
    <submittedName>
        <fullName evidence="1">Uncharacterized protein</fullName>
    </submittedName>
</protein>
<sequence length="90" mass="10289">MECIITVSSQSIFVVIFYGIVEKAWSQFSNELIWECGRIAVVIIRNVNGALVLDVISLKEIRRKKSKEAQKKEKKRALGYTLKLGYTLEP</sequence>
<dbReference type="Proteomes" id="UP000289738">
    <property type="component" value="Chromosome A06"/>
</dbReference>
<name>A0A445CQV5_ARAHY</name>
<evidence type="ECO:0000313" key="2">
    <source>
        <dbReference type="Proteomes" id="UP000289738"/>
    </source>
</evidence>
<gene>
    <name evidence="1" type="ORF">Ahy_A06g028368</name>
</gene>
<reference evidence="1 2" key="1">
    <citation type="submission" date="2019-01" db="EMBL/GenBank/DDBJ databases">
        <title>Sequencing of cultivated peanut Arachis hypogaea provides insights into genome evolution and oil improvement.</title>
        <authorList>
            <person name="Chen X."/>
        </authorList>
    </citation>
    <scope>NUCLEOTIDE SEQUENCE [LARGE SCALE GENOMIC DNA]</scope>
    <source>
        <strain evidence="2">cv. Fuhuasheng</strain>
        <tissue evidence="1">Leaves</tissue>
    </source>
</reference>
<evidence type="ECO:0000313" key="1">
    <source>
        <dbReference type="EMBL" id="RYR53326.1"/>
    </source>
</evidence>
<comment type="caution">
    <text evidence="1">The sequence shown here is derived from an EMBL/GenBank/DDBJ whole genome shotgun (WGS) entry which is preliminary data.</text>
</comment>